<proteinExistence type="predicted"/>
<dbReference type="RefSeq" id="WP_358352174.1">
    <property type="nucleotide sequence ID" value="NZ_JBEZFP010000020.1"/>
</dbReference>
<dbReference type="InterPro" id="IPR050237">
    <property type="entry name" value="ATP-dep_AMP-bd_enzyme"/>
</dbReference>
<dbReference type="InterPro" id="IPR045851">
    <property type="entry name" value="AMP-bd_C_sf"/>
</dbReference>
<dbReference type="PROSITE" id="PS00455">
    <property type="entry name" value="AMP_BINDING"/>
    <property type="match status" value="1"/>
</dbReference>
<dbReference type="Gene3D" id="3.30.300.30">
    <property type="match status" value="1"/>
</dbReference>
<name>A0ABV3DDU5_9ACTN</name>
<evidence type="ECO:0000256" key="1">
    <source>
        <dbReference type="SAM" id="MobiDB-lite"/>
    </source>
</evidence>
<dbReference type="InterPro" id="IPR000873">
    <property type="entry name" value="AMP-dep_synth/lig_dom"/>
</dbReference>
<feature type="compositionally biased region" description="Low complexity" evidence="1">
    <location>
        <begin position="129"/>
        <end position="153"/>
    </location>
</feature>
<protein>
    <submittedName>
        <fullName evidence="4">Class I adenylate-forming enzyme family protein</fullName>
    </submittedName>
</protein>
<evidence type="ECO:0000313" key="4">
    <source>
        <dbReference type="EMBL" id="MEU8133923.1"/>
    </source>
</evidence>
<dbReference type="EMBL" id="JBEZFP010000020">
    <property type="protein sequence ID" value="MEU8133923.1"/>
    <property type="molecule type" value="Genomic_DNA"/>
</dbReference>
<dbReference type="PANTHER" id="PTHR43767:SF10">
    <property type="entry name" value="SURFACTIN SYNTHASE SUBUNIT 1"/>
    <property type="match status" value="1"/>
</dbReference>
<dbReference type="Pfam" id="PF00501">
    <property type="entry name" value="AMP-binding"/>
    <property type="match status" value="1"/>
</dbReference>
<dbReference type="SUPFAM" id="SSF56801">
    <property type="entry name" value="Acetyl-CoA synthetase-like"/>
    <property type="match status" value="1"/>
</dbReference>
<keyword evidence="5" id="KW-1185">Reference proteome</keyword>
<organism evidence="4 5">
    <name type="scientific">Streptodolium elevatio</name>
    <dbReference type="NCBI Taxonomy" id="3157996"/>
    <lineage>
        <taxon>Bacteria</taxon>
        <taxon>Bacillati</taxon>
        <taxon>Actinomycetota</taxon>
        <taxon>Actinomycetes</taxon>
        <taxon>Kitasatosporales</taxon>
        <taxon>Streptomycetaceae</taxon>
        <taxon>Streptodolium</taxon>
    </lineage>
</organism>
<evidence type="ECO:0000259" key="3">
    <source>
        <dbReference type="Pfam" id="PF13193"/>
    </source>
</evidence>
<dbReference type="InterPro" id="IPR025110">
    <property type="entry name" value="AMP-bd_C"/>
</dbReference>
<feature type="domain" description="AMP-dependent synthetase/ligase" evidence="2">
    <location>
        <begin position="15"/>
        <end position="402"/>
    </location>
</feature>
<dbReference type="InterPro" id="IPR042099">
    <property type="entry name" value="ANL_N_sf"/>
</dbReference>
<dbReference type="Proteomes" id="UP001551482">
    <property type="component" value="Unassembled WGS sequence"/>
</dbReference>
<dbReference type="Pfam" id="PF13193">
    <property type="entry name" value="AMP-binding_C"/>
    <property type="match status" value="1"/>
</dbReference>
<dbReference type="Gene3D" id="3.40.50.12780">
    <property type="entry name" value="N-terminal domain of ligase-like"/>
    <property type="match status" value="1"/>
</dbReference>
<feature type="domain" description="AMP-binding enzyme C-terminal" evidence="3">
    <location>
        <begin position="453"/>
        <end position="528"/>
    </location>
</feature>
<gene>
    <name evidence="4" type="ORF">AB0C36_10470</name>
</gene>
<sequence length="542" mass="56932">MRLTDLLAPREDDARTTAVYTDTREVTRAALRDAAWALAGVLRGAGVREGQAVAVMPGDGAEAIAALFGVWRAGAVYVPLNPRLTDAEVARVLAEVRPALVVTDRAGAGRFPGHPVVLADAAPSGVAGTATVPGTADTPGTTDRPGTPGAPDTAETDGVRAAFTWSPPVPARSPEPGADPAPTHDPDTALIQFTSGTTGRPKPVLLRHSGISALLEPVLARLVGSGRARPAVPMPNLIPTSMSLWAGIYNVLFAFRVGAPVVLMERFDTTRFVAYVRRFGIRSVVLPPAAMVMLTDDEAIGDLAPLRYVRSITAPLSPFQARRFRDRFGVTVLNCYGQTEIGGEIVGWNAADAREFGESKLGAVGRPHDGVALRIVDAEGGEAGTGGSGELWVRTPAMASGYADGGGLGERLTADGWFRTGDVGRVDPEGFLWIDGRVSDMINRGGLKVFPAEVAEVLRLAPGVADAAVVGIPDDRLGEVPCAFVVPRGPRPPDPAELDAWCRAHLAPFKAPVRYVTVDALPRNEVGKVLADRLAALGRTHP</sequence>
<reference evidence="4 5" key="1">
    <citation type="submission" date="2024-06" db="EMBL/GenBank/DDBJ databases">
        <title>The Natural Products Discovery Center: Release of the First 8490 Sequenced Strains for Exploring Actinobacteria Biosynthetic Diversity.</title>
        <authorList>
            <person name="Kalkreuter E."/>
            <person name="Kautsar S.A."/>
            <person name="Yang D."/>
            <person name="Bader C.D."/>
            <person name="Teijaro C.N."/>
            <person name="Fluegel L."/>
            <person name="Davis C.M."/>
            <person name="Simpson J.R."/>
            <person name="Lauterbach L."/>
            <person name="Steele A.D."/>
            <person name="Gui C."/>
            <person name="Meng S."/>
            <person name="Li G."/>
            <person name="Viehrig K."/>
            <person name="Ye F."/>
            <person name="Su P."/>
            <person name="Kiefer A.F."/>
            <person name="Nichols A."/>
            <person name="Cepeda A.J."/>
            <person name="Yan W."/>
            <person name="Fan B."/>
            <person name="Jiang Y."/>
            <person name="Adhikari A."/>
            <person name="Zheng C.-J."/>
            <person name="Schuster L."/>
            <person name="Cowan T.M."/>
            <person name="Smanski M.J."/>
            <person name="Chevrette M.G."/>
            <person name="De Carvalho L.P.S."/>
            <person name="Shen B."/>
        </authorList>
    </citation>
    <scope>NUCLEOTIDE SEQUENCE [LARGE SCALE GENOMIC DNA]</scope>
    <source>
        <strain evidence="4 5">NPDC048946</strain>
    </source>
</reference>
<evidence type="ECO:0000259" key="2">
    <source>
        <dbReference type="Pfam" id="PF00501"/>
    </source>
</evidence>
<dbReference type="InterPro" id="IPR020845">
    <property type="entry name" value="AMP-binding_CS"/>
</dbReference>
<evidence type="ECO:0000313" key="5">
    <source>
        <dbReference type="Proteomes" id="UP001551482"/>
    </source>
</evidence>
<dbReference type="PANTHER" id="PTHR43767">
    <property type="entry name" value="LONG-CHAIN-FATTY-ACID--COA LIGASE"/>
    <property type="match status" value="1"/>
</dbReference>
<feature type="region of interest" description="Disordered" evidence="1">
    <location>
        <begin position="129"/>
        <end position="155"/>
    </location>
</feature>
<comment type="caution">
    <text evidence="4">The sequence shown here is derived from an EMBL/GenBank/DDBJ whole genome shotgun (WGS) entry which is preliminary data.</text>
</comment>
<dbReference type="CDD" id="cd04433">
    <property type="entry name" value="AFD_class_I"/>
    <property type="match status" value="1"/>
</dbReference>
<accession>A0ABV3DDU5</accession>